<protein>
    <submittedName>
        <fullName evidence="2">Las1-domain-containing protein</fullName>
    </submittedName>
</protein>
<sequence>MAPQFVVTPWRDATELLTVRRDLFAADDDVARERAVNKIIAWRARKLELPLLLESTADIVEAKLRDGKHGVPSHALRLVYATAISRFVTGLLDTQTDLARLSLPSQSTPQFPVSLRETRHRIVHRHLPSLAELKRAANESLEWLWEHYWSHLDALLAPAASAQQLDEREVKERLQGVLKSYVKERKAEIKSRRKDARAADNAVGSWFGIGAAGSVKGKVLVHLLVAERNILPVAKKLGSSMEGAYLIWAPFVTALGTIDSMFLQTLTERMINVLSSPEHSMGRVEDDPAREGMCAWVVSMFGPAEQESREHSRRKLLDDVLGLCLMTPTFWTLKLAEELLKDGSVPGRKSWLAILEAAKEDIDEDDEDDEAHVLPPRPETSPDEMEVDDIESGLPVSESSSEAKQIRGPQKYLGLWRPRPIGWVPPGWSEDE</sequence>
<dbReference type="AlphaFoldDB" id="A0A9P4P626"/>
<dbReference type="Proteomes" id="UP000799764">
    <property type="component" value="Unassembled WGS sequence"/>
</dbReference>
<evidence type="ECO:0000313" key="3">
    <source>
        <dbReference type="Proteomes" id="UP000799764"/>
    </source>
</evidence>
<accession>A0A9P4P626</accession>
<dbReference type="GO" id="GO:0030687">
    <property type="term" value="C:preribosome, large subunit precursor"/>
    <property type="evidence" value="ECO:0007669"/>
    <property type="project" value="TreeGrafter"/>
</dbReference>
<comment type="caution">
    <text evidence="2">The sequence shown here is derived from an EMBL/GenBank/DDBJ whole genome shotgun (WGS) entry which is preliminary data.</text>
</comment>
<feature type="region of interest" description="Disordered" evidence="1">
    <location>
        <begin position="360"/>
        <end position="407"/>
    </location>
</feature>
<feature type="non-terminal residue" evidence="2">
    <location>
        <position position="1"/>
    </location>
</feature>
<gene>
    <name evidence="2" type="ORF">P171DRAFT_525624</name>
</gene>
<dbReference type="Pfam" id="PF04031">
    <property type="entry name" value="Las1"/>
    <property type="match status" value="1"/>
</dbReference>
<dbReference type="InterPro" id="IPR007174">
    <property type="entry name" value="Las1"/>
</dbReference>
<dbReference type="GO" id="GO:0000460">
    <property type="term" value="P:maturation of 5.8S rRNA"/>
    <property type="evidence" value="ECO:0007669"/>
    <property type="project" value="TreeGrafter"/>
</dbReference>
<dbReference type="OrthoDB" id="10263222at2759"/>
<organism evidence="2 3">
    <name type="scientific">Karstenula rhodostoma CBS 690.94</name>
    <dbReference type="NCBI Taxonomy" id="1392251"/>
    <lineage>
        <taxon>Eukaryota</taxon>
        <taxon>Fungi</taxon>
        <taxon>Dikarya</taxon>
        <taxon>Ascomycota</taxon>
        <taxon>Pezizomycotina</taxon>
        <taxon>Dothideomycetes</taxon>
        <taxon>Pleosporomycetidae</taxon>
        <taxon>Pleosporales</taxon>
        <taxon>Massarineae</taxon>
        <taxon>Didymosphaeriaceae</taxon>
        <taxon>Karstenula</taxon>
    </lineage>
</organism>
<dbReference type="GO" id="GO:0090730">
    <property type="term" value="C:Las1 complex"/>
    <property type="evidence" value="ECO:0007669"/>
    <property type="project" value="InterPro"/>
</dbReference>
<keyword evidence="3" id="KW-1185">Reference proteome</keyword>
<feature type="compositionally biased region" description="Acidic residues" evidence="1">
    <location>
        <begin position="381"/>
        <end position="391"/>
    </location>
</feature>
<dbReference type="PANTHER" id="PTHR15002:SF0">
    <property type="entry name" value="RIBOSOMAL BIOGENESIS PROTEIN LAS1L"/>
    <property type="match status" value="1"/>
</dbReference>
<dbReference type="GO" id="GO:0000470">
    <property type="term" value="P:maturation of LSU-rRNA"/>
    <property type="evidence" value="ECO:0007669"/>
    <property type="project" value="TreeGrafter"/>
</dbReference>
<evidence type="ECO:0000256" key="1">
    <source>
        <dbReference type="SAM" id="MobiDB-lite"/>
    </source>
</evidence>
<evidence type="ECO:0000313" key="2">
    <source>
        <dbReference type="EMBL" id="KAF2439060.1"/>
    </source>
</evidence>
<dbReference type="PANTHER" id="PTHR15002">
    <property type="entry name" value="RIBOSOMAL BIOGENESIS PROTEIN LAS1L"/>
    <property type="match status" value="1"/>
</dbReference>
<dbReference type="GO" id="GO:0004519">
    <property type="term" value="F:endonuclease activity"/>
    <property type="evidence" value="ECO:0007669"/>
    <property type="project" value="InterPro"/>
</dbReference>
<feature type="compositionally biased region" description="Acidic residues" evidence="1">
    <location>
        <begin position="361"/>
        <end position="370"/>
    </location>
</feature>
<name>A0A9P4P626_9PLEO</name>
<proteinExistence type="predicted"/>
<reference evidence="2" key="1">
    <citation type="journal article" date="2020" name="Stud. Mycol.">
        <title>101 Dothideomycetes genomes: a test case for predicting lifestyles and emergence of pathogens.</title>
        <authorList>
            <person name="Haridas S."/>
            <person name="Albert R."/>
            <person name="Binder M."/>
            <person name="Bloem J."/>
            <person name="Labutti K."/>
            <person name="Salamov A."/>
            <person name="Andreopoulos B."/>
            <person name="Baker S."/>
            <person name="Barry K."/>
            <person name="Bills G."/>
            <person name="Bluhm B."/>
            <person name="Cannon C."/>
            <person name="Castanera R."/>
            <person name="Culley D."/>
            <person name="Daum C."/>
            <person name="Ezra D."/>
            <person name="Gonzalez J."/>
            <person name="Henrissat B."/>
            <person name="Kuo A."/>
            <person name="Liang C."/>
            <person name="Lipzen A."/>
            <person name="Lutzoni F."/>
            <person name="Magnuson J."/>
            <person name="Mondo S."/>
            <person name="Nolan M."/>
            <person name="Ohm R."/>
            <person name="Pangilinan J."/>
            <person name="Park H.-J."/>
            <person name="Ramirez L."/>
            <person name="Alfaro M."/>
            <person name="Sun H."/>
            <person name="Tritt A."/>
            <person name="Yoshinaga Y."/>
            <person name="Zwiers L.-H."/>
            <person name="Turgeon B."/>
            <person name="Goodwin S."/>
            <person name="Spatafora J."/>
            <person name="Crous P."/>
            <person name="Grigoriev I."/>
        </authorList>
    </citation>
    <scope>NUCLEOTIDE SEQUENCE</scope>
    <source>
        <strain evidence="2">CBS 690.94</strain>
    </source>
</reference>
<dbReference type="EMBL" id="MU001510">
    <property type="protein sequence ID" value="KAF2439060.1"/>
    <property type="molecule type" value="Genomic_DNA"/>
</dbReference>